<dbReference type="InterPro" id="IPR051103">
    <property type="entry name" value="Plant_metabolite_P450s"/>
</dbReference>
<dbReference type="AlphaFoldDB" id="A0A811N3Y8"/>
<evidence type="ECO:0000256" key="3">
    <source>
        <dbReference type="ARBA" id="ARBA00022723"/>
    </source>
</evidence>
<proteinExistence type="inferred from homology"/>
<comment type="similarity">
    <text evidence="7">Belongs to the cytochrome P450 family.</text>
</comment>
<evidence type="ECO:0000313" key="8">
    <source>
        <dbReference type="EMBL" id="CAD6220500.1"/>
    </source>
</evidence>
<keyword evidence="7" id="KW-0560">Oxidoreductase</keyword>
<evidence type="ECO:0000256" key="4">
    <source>
        <dbReference type="ARBA" id="ARBA00022989"/>
    </source>
</evidence>
<dbReference type="PANTHER" id="PTHR24298">
    <property type="entry name" value="FLAVONOID 3'-MONOOXYGENASE-RELATED"/>
    <property type="match status" value="1"/>
</dbReference>
<keyword evidence="2" id="KW-0812">Transmembrane</keyword>
<evidence type="ECO:0000256" key="1">
    <source>
        <dbReference type="ARBA" id="ARBA00004167"/>
    </source>
</evidence>
<feature type="binding site" description="axial binding residue" evidence="6">
    <location>
        <position position="260"/>
    </location>
    <ligand>
        <name>heme</name>
        <dbReference type="ChEBI" id="CHEBI:30413"/>
    </ligand>
    <ligandPart>
        <name>Fe</name>
        <dbReference type="ChEBI" id="CHEBI:18248"/>
    </ligandPart>
</feature>
<dbReference type="SUPFAM" id="SSF48264">
    <property type="entry name" value="Cytochrome P450"/>
    <property type="match status" value="1"/>
</dbReference>
<dbReference type="EMBL" id="CAJGYO010000003">
    <property type="protein sequence ID" value="CAD6220500.1"/>
    <property type="molecule type" value="Genomic_DNA"/>
</dbReference>
<evidence type="ECO:0008006" key="10">
    <source>
        <dbReference type="Google" id="ProtNLM"/>
    </source>
</evidence>
<reference evidence="8" key="1">
    <citation type="submission" date="2020-10" db="EMBL/GenBank/DDBJ databases">
        <authorList>
            <person name="Han B."/>
            <person name="Lu T."/>
            <person name="Zhao Q."/>
            <person name="Huang X."/>
            <person name="Zhao Y."/>
        </authorList>
    </citation>
    <scope>NUCLEOTIDE SEQUENCE</scope>
</reference>
<keyword evidence="7" id="KW-0503">Monooxygenase</keyword>
<evidence type="ECO:0000256" key="5">
    <source>
        <dbReference type="ARBA" id="ARBA00023136"/>
    </source>
</evidence>
<evidence type="ECO:0000313" key="9">
    <source>
        <dbReference type="Proteomes" id="UP000604825"/>
    </source>
</evidence>
<comment type="cofactor">
    <cofactor evidence="6">
        <name>heme</name>
        <dbReference type="ChEBI" id="CHEBI:30413"/>
    </cofactor>
</comment>
<keyword evidence="4" id="KW-1133">Transmembrane helix</keyword>
<protein>
    <recommendedName>
        <fullName evidence="10">Cytochrome P450</fullName>
    </recommendedName>
</protein>
<dbReference type="GO" id="GO:0016020">
    <property type="term" value="C:membrane"/>
    <property type="evidence" value="ECO:0007669"/>
    <property type="project" value="UniProtKB-SubCell"/>
</dbReference>
<name>A0A811N3Y8_9POAL</name>
<accession>A0A811N3Y8</accession>
<organism evidence="8 9">
    <name type="scientific">Miscanthus lutarioriparius</name>
    <dbReference type="NCBI Taxonomy" id="422564"/>
    <lineage>
        <taxon>Eukaryota</taxon>
        <taxon>Viridiplantae</taxon>
        <taxon>Streptophyta</taxon>
        <taxon>Embryophyta</taxon>
        <taxon>Tracheophyta</taxon>
        <taxon>Spermatophyta</taxon>
        <taxon>Magnoliopsida</taxon>
        <taxon>Liliopsida</taxon>
        <taxon>Poales</taxon>
        <taxon>Poaceae</taxon>
        <taxon>PACMAD clade</taxon>
        <taxon>Panicoideae</taxon>
        <taxon>Andropogonodae</taxon>
        <taxon>Andropogoneae</taxon>
        <taxon>Saccharinae</taxon>
        <taxon>Miscanthus</taxon>
    </lineage>
</organism>
<dbReference type="PANTHER" id="PTHR24298:SF80">
    <property type="entry name" value="OS02G0108800 PROTEIN"/>
    <property type="match status" value="1"/>
</dbReference>
<dbReference type="Gene3D" id="1.10.630.10">
    <property type="entry name" value="Cytochrome P450"/>
    <property type="match status" value="1"/>
</dbReference>
<comment type="subcellular location">
    <subcellularLocation>
        <location evidence="1">Membrane</location>
        <topology evidence="1">Single-pass membrane protein</topology>
    </subcellularLocation>
</comment>
<evidence type="ECO:0000256" key="6">
    <source>
        <dbReference type="PIRSR" id="PIRSR602401-1"/>
    </source>
</evidence>
<keyword evidence="3 6" id="KW-0479">Metal-binding</keyword>
<keyword evidence="5" id="KW-0472">Membrane</keyword>
<sequence>MSLGASSLSAAALDEIEDLQLRLLRSLTSFPVFAFFPALTKKIFSKRWAAYVALHRRQQEVFLPLIRARAGGARRADADDPPCYADSLLTLRVADEGDRPLSDAELVSLCSEFLNAGTDTTLTLLEWIMAELVNNPDVQAKVYEDVKDKTAEFSDGDLQKTPYLKAVVLEGLRLHSPAHFLLPHGVRGDDDAAEIGGYAVPRGAEVNFLVAEMGRDQATWTRPLEFRPERFLDGGEGSGVDVTGSREIKMMPFGAGRRMCPGYKLGMLQVEFFVASLVREMQWLPPADGLATVDITETLDFTMVMKHPLRARISPRTKSG</sequence>
<dbReference type="OrthoDB" id="2789670at2759"/>
<evidence type="ECO:0000256" key="7">
    <source>
        <dbReference type="RuleBase" id="RU000461"/>
    </source>
</evidence>
<dbReference type="InterPro" id="IPR017972">
    <property type="entry name" value="Cyt_P450_CS"/>
</dbReference>
<dbReference type="Pfam" id="PF00067">
    <property type="entry name" value="p450"/>
    <property type="match status" value="1"/>
</dbReference>
<evidence type="ECO:0000256" key="2">
    <source>
        <dbReference type="ARBA" id="ARBA00022692"/>
    </source>
</evidence>
<dbReference type="Proteomes" id="UP000604825">
    <property type="component" value="Unassembled WGS sequence"/>
</dbReference>
<dbReference type="GO" id="GO:0005506">
    <property type="term" value="F:iron ion binding"/>
    <property type="evidence" value="ECO:0007669"/>
    <property type="project" value="InterPro"/>
</dbReference>
<dbReference type="InterPro" id="IPR002401">
    <property type="entry name" value="Cyt_P450_E_grp-I"/>
</dbReference>
<keyword evidence="9" id="KW-1185">Reference proteome</keyword>
<dbReference type="GO" id="GO:0020037">
    <property type="term" value="F:heme binding"/>
    <property type="evidence" value="ECO:0007669"/>
    <property type="project" value="InterPro"/>
</dbReference>
<dbReference type="PRINTS" id="PR00463">
    <property type="entry name" value="EP450I"/>
</dbReference>
<dbReference type="PROSITE" id="PS00086">
    <property type="entry name" value="CYTOCHROME_P450"/>
    <property type="match status" value="1"/>
</dbReference>
<gene>
    <name evidence="8" type="ORF">NCGR_LOCUS13965</name>
</gene>
<keyword evidence="6 7" id="KW-0349">Heme</keyword>
<dbReference type="PRINTS" id="PR00385">
    <property type="entry name" value="P450"/>
</dbReference>
<comment type="caution">
    <text evidence="8">The sequence shown here is derived from an EMBL/GenBank/DDBJ whole genome shotgun (WGS) entry which is preliminary data.</text>
</comment>
<dbReference type="InterPro" id="IPR036396">
    <property type="entry name" value="Cyt_P450_sf"/>
</dbReference>
<keyword evidence="6 7" id="KW-0408">Iron</keyword>
<dbReference type="GO" id="GO:0016709">
    <property type="term" value="F:oxidoreductase activity, acting on paired donors, with incorporation or reduction of molecular oxygen, NAD(P)H as one donor, and incorporation of one atom of oxygen"/>
    <property type="evidence" value="ECO:0007669"/>
    <property type="project" value="TreeGrafter"/>
</dbReference>
<dbReference type="InterPro" id="IPR001128">
    <property type="entry name" value="Cyt_P450"/>
</dbReference>